<evidence type="ECO:0000313" key="2">
    <source>
        <dbReference type="EMBL" id="AUB40106.1"/>
    </source>
</evidence>
<accession>A0A2K8SXD5</accession>
<gene>
    <name evidence="2" type="ORF">COO91_06106</name>
</gene>
<dbReference type="Proteomes" id="UP000232003">
    <property type="component" value="Chromosome"/>
</dbReference>
<keyword evidence="3" id="KW-1185">Reference proteome</keyword>
<proteinExistence type="predicted"/>
<dbReference type="AlphaFoldDB" id="A0A2K8SXD5"/>
<dbReference type="KEGG" id="nfl:COO91_06106"/>
<organism evidence="2 3">
    <name type="scientific">Nostoc flagelliforme CCNUN1</name>
    <dbReference type="NCBI Taxonomy" id="2038116"/>
    <lineage>
        <taxon>Bacteria</taxon>
        <taxon>Bacillati</taxon>
        <taxon>Cyanobacteriota</taxon>
        <taxon>Cyanophyceae</taxon>
        <taxon>Nostocales</taxon>
        <taxon>Nostocaceae</taxon>
        <taxon>Nostoc</taxon>
    </lineage>
</organism>
<feature type="transmembrane region" description="Helical" evidence="1">
    <location>
        <begin position="21"/>
        <end position="43"/>
    </location>
</feature>
<name>A0A2K8SXD5_9NOSO</name>
<keyword evidence="2" id="KW-0132">Cell division</keyword>
<evidence type="ECO:0000256" key="1">
    <source>
        <dbReference type="SAM" id="Phobius"/>
    </source>
</evidence>
<evidence type="ECO:0000313" key="3">
    <source>
        <dbReference type="Proteomes" id="UP000232003"/>
    </source>
</evidence>
<keyword evidence="2" id="KW-0131">Cell cycle</keyword>
<feature type="transmembrane region" description="Helical" evidence="1">
    <location>
        <begin position="49"/>
        <end position="67"/>
    </location>
</feature>
<dbReference type="EMBL" id="CP024785">
    <property type="protein sequence ID" value="AUB40106.1"/>
    <property type="molecule type" value="Genomic_DNA"/>
</dbReference>
<keyword evidence="1" id="KW-0812">Transmembrane</keyword>
<sequence>MDKLMAKKSQPNLEQYQDVRLSATTRIWVITVAILGVCVPLSVVTRSGAILPLVAIGGAAVGTVAVWRSDEQKSKTNYLQQQQIELLERRLANLETIVSSDDLNLQMKIKQIEARDTFGDSSDVSTTPRQPKRKG</sequence>
<keyword evidence="1" id="KW-0472">Membrane</keyword>
<keyword evidence="1" id="KW-1133">Transmembrane helix</keyword>
<protein>
    <submittedName>
        <fullName evidence="2">Bacterial cell division membrane protein</fullName>
    </submittedName>
</protein>
<reference evidence="2 3" key="1">
    <citation type="submission" date="2017-11" db="EMBL/GenBank/DDBJ databases">
        <title>Complete genome of a free-living desiccation-tolerant cyanobacterium and its photosynthetic adaptation to extreme terrestrial habitat.</title>
        <authorList>
            <person name="Shang J."/>
        </authorList>
    </citation>
    <scope>NUCLEOTIDE SEQUENCE [LARGE SCALE GENOMIC DNA]</scope>
    <source>
        <strain evidence="2 3">CCNUN1</strain>
    </source>
</reference>
<dbReference type="GO" id="GO:0051301">
    <property type="term" value="P:cell division"/>
    <property type="evidence" value="ECO:0007669"/>
    <property type="project" value="UniProtKB-KW"/>
</dbReference>